<accession>S7NU15</accession>
<name>S7NU15_MYOBR</name>
<feature type="region of interest" description="Disordered" evidence="1">
    <location>
        <begin position="167"/>
        <end position="202"/>
    </location>
</feature>
<evidence type="ECO:0000313" key="2">
    <source>
        <dbReference type="EMBL" id="EPQ20436.1"/>
    </source>
</evidence>
<organism evidence="2 3">
    <name type="scientific">Myotis brandtii</name>
    <name type="common">Brandt's bat</name>
    <dbReference type="NCBI Taxonomy" id="109478"/>
    <lineage>
        <taxon>Eukaryota</taxon>
        <taxon>Metazoa</taxon>
        <taxon>Chordata</taxon>
        <taxon>Craniata</taxon>
        <taxon>Vertebrata</taxon>
        <taxon>Euteleostomi</taxon>
        <taxon>Mammalia</taxon>
        <taxon>Eutheria</taxon>
        <taxon>Laurasiatheria</taxon>
        <taxon>Chiroptera</taxon>
        <taxon>Yangochiroptera</taxon>
        <taxon>Vespertilionidae</taxon>
        <taxon>Myotis</taxon>
    </lineage>
</organism>
<protein>
    <submittedName>
        <fullName evidence="2">Uncharacterized protein</fullName>
    </submittedName>
</protein>
<feature type="compositionally biased region" description="Polar residues" evidence="1">
    <location>
        <begin position="93"/>
        <end position="103"/>
    </location>
</feature>
<feature type="region of interest" description="Disordered" evidence="1">
    <location>
        <begin position="1"/>
        <end position="146"/>
    </location>
</feature>
<evidence type="ECO:0000256" key="1">
    <source>
        <dbReference type="SAM" id="MobiDB-lite"/>
    </source>
</evidence>
<feature type="compositionally biased region" description="Low complexity" evidence="1">
    <location>
        <begin position="22"/>
        <end position="33"/>
    </location>
</feature>
<proteinExistence type="predicted"/>
<evidence type="ECO:0000313" key="3">
    <source>
        <dbReference type="Proteomes" id="UP000052978"/>
    </source>
</evidence>
<feature type="compositionally biased region" description="Low complexity" evidence="1">
    <location>
        <begin position="81"/>
        <end position="92"/>
    </location>
</feature>
<feature type="compositionally biased region" description="Pro residues" evidence="1">
    <location>
        <begin position="34"/>
        <end position="52"/>
    </location>
</feature>
<reference evidence="2 3" key="1">
    <citation type="journal article" date="2013" name="Nat. Commun.">
        <title>Genome analysis reveals insights into physiology and longevity of the Brandt's bat Myotis brandtii.</title>
        <authorList>
            <person name="Seim I."/>
            <person name="Fang X."/>
            <person name="Xiong Z."/>
            <person name="Lobanov A.V."/>
            <person name="Huang Z."/>
            <person name="Ma S."/>
            <person name="Feng Y."/>
            <person name="Turanov A.A."/>
            <person name="Zhu Y."/>
            <person name="Lenz T.L."/>
            <person name="Gerashchenko M.V."/>
            <person name="Fan D."/>
            <person name="Hee Yim S."/>
            <person name="Yao X."/>
            <person name="Jordan D."/>
            <person name="Xiong Y."/>
            <person name="Ma Y."/>
            <person name="Lyapunov A.N."/>
            <person name="Chen G."/>
            <person name="Kulakova O.I."/>
            <person name="Sun Y."/>
            <person name="Lee S.G."/>
            <person name="Bronson R.T."/>
            <person name="Moskalev A.A."/>
            <person name="Sunyaev S.R."/>
            <person name="Zhang G."/>
            <person name="Krogh A."/>
            <person name="Wang J."/>
            <person name="Gladyshev V.N."/>
        </authorList>
    </citation>
    <scope>NUCLEOTIDE SEQUENCE [LARGE SCALE GENOMIC DNA]</scope>
</reference>
<sequence>MPREGGGELSGVGLARAPSTKPGSTLNLSLLSSPPGPPAPPVLPSTPGPTATPRPSGSAQRRVPDGQGISAHRLPRVSRKPALPARAGLGPPQESTEADSASSGFIEKQQHQGTQVEGPPPHPACCSHTHRSGDPAPPALQPVPLELSSPLPWALLGVVWHILGSRESPSRGLTTVSQAPDRLRAHRASRRVHASRGHSQAR</sequence>
<keyword evidence="3" id="KW-1185">Reference proteome</keyword>
<gene>
    <name evidence="2" type="ORF">D623_10021604</name>
</gene>
<dbReference type="AlphaFoldDB" id="S7NU15"/>
<feature type="compositionally biased region" description="Basic residues" evidence="1">
    <location>
        <begin position="184"/>
        <end position="202"/>
    </location>
</feature>
<dbReference type="Proteomes" id="UP000052978">
    <property type="component" value="Unassembled WGS sequence"/>
</dbReference>
<dbReference type="EMBL" id="KE164837">
    <property type="protein sequence ID" value="EPQ20436.1"/>
    <property type="molecule type" value="Genomic_DNA"/>
</dbReference>